<proteinExistence type="predicted"/>
<evidence type="ECO:0000313" key="1">
    <source>
        <dbReference type="EMBL" id="KAK0409335.1"/>
    </source>
</evidence>
<sequence>MANGKTALAPLEDPLPVDDLARSLSAAADDRRLDREDNLRPGITPYYKLRLPLPVATLLRRLPHGNVVEEESSQADPLASAASLQKCQLESLLGETFLERPEQFRGHL</sequence>
<accession>A0AA39HPW5</accession>
<name>A0AA39HPW5_9BILA</name>
<evidence type="ECO:0000313" key="2">
    <source>
        <dbReference type="Proteomes" id="UP001175271"/>
    </source>
</evidence>
<keyword evidence="2" id="KW-1185">Reference proteome</keyword>
<comment type="caution">
    <text evidence="1">The sequence shown here is derived from an EMBL/GenBank/DDBJ whole genome shotgun (WGS) entry which is preliminary data.</text>
</comment>
<organism evidence="1 2">
    <name type="scientific">Steinernema hermaphroditum</name>
    <dbReference type="NCBI Taxonomy" id="289476"/>
    <lineage>
        <taxon>Eukaryota</taxon>
        <taxon>Metazoa</taxon>
        <taxon>Ecdysozoa</taxon>
        <taxon>Nematoda</taxon>
        <taxon>Chromadorea</taxon>
        <taxon>Rhabditida</taxon>
        <taxon>Tylenchina</taxon>
        <taxon>Panagrolaimomorpha</taxon>
        <taxon>Strongyloidoidea</taxon>
        <taxon>Steinernematidae</taxon>
        <taxon>Steinernema</taxon>
    </lineage>
</organism>
<protein>
    <submittedName>
        <fullName evidence="1">Uncharacterized protein</fullName>
    </submittedName>
</protein>
<gene>
    <name evidence="1" type="ORF">QR680_004481</name>
</gene>
<dbReference type="Proteomes" id="UP001175271">
    <property type="component" value="Unassembled WGS sequence"/>
</dbReference>
<dbReference type="AlphaFoldDB" id="A0AA39HPW5"/>
<reference evidence="1" key="1">
    <citation type="submission" date="2023-06" db="EMBL/GenBank/DDBJ databases">
        <title>Genomic analysis of the entomopathogenic nematode Steinernema hermaphroditum.</title>
        <authorList>
            <person name="Schwarz E.M."/>
            <person name="Heppert J.K."/>
            <person name="Baniya A."/>
            <person name="Schwartz H.T."/>
            <person name="Tan C.-H."/>
            <person name="Antoshechkin I."/>
            <person name="Sternberg P.W."/>
            <person name="Goodrich-Blair H."/>
            <person name="Dillman A.R."/>
        </authorList>
    </citation>
    <scope>NUCLEOTIDE SEQUENCE</scope>
    <source>
        <strain evidence="1">PS9179</strain>
        <tissue evidence="1">Whole animal</tissue>
    </source>
</reference>
<dbReference type="EMBL" id="JAUCMV010000003">
    <property type="protein sequence ID" value="KAK0409335.1"/>
    <property type="molecule type" value="Genomic_DNA"/>
</dbReference>